<accession>A0A7S0ENM9</accession>
<evidence type="ECO:0000313" key="2">
    <source>
        <dbReference type="EMBL" id="CAD8488976.1"/>
    </source>
</evidence>
<protein>
    <submittedName>
        <fullName evidence="2">Uncharacterized protein</fullName>
    </submittedName>
</protein>
<reference evidence="2" key="1">
    <citation type="submission" date="2021-01" db="EMBL/GenBank/DDBJ databases">
        <authorList>
            <person name="Corre E."/>
            <person name="Pelletier E."/>
            <person name="Niang G."/>
            <person name="Scheremetjew M."/>
            <person name="Finn R."/>
            <person name="Kale V."/>
            <person name="Holt S."/>
            <person name="Cochrane G."/>
            <person name="Meng A."/>
            <person name="Brown T."/>
            <person name="Cohen L."/>
        </authorList>
    </citation>
    <scope>NUCLEOTIDE SEQUENCE</scope>
    <source>
        <strain evidence="2">CCMP1374</strain>
    </source>
</reference>
<feature type="compositionally biased region" description="Gly residues" evidence="1">
    <location>
        <begin position="1"/>
        <end position="28"/>
    </location>
</feature>
<dbReference type="AlphaFoldDB" id="A0A7S0ENM9"/>
<sequence>MGGGGYGGGGGQSYGGGGGGDSRSGGGGGDERREPRRDERDEAEQEAKRARADEPKPETATEKLARLRAKQASLGGMGHFGRVGADYASKSDGSAAPAKGIQRYQQMMKDGRT</sequence>
<evidence type="ECO:0000256" key="1">
    <source>
        <dbReference type="SAM" id="MobiDB-lite"/>
    </source>
</evidence>
<feature type="region of interest" description="Disordered" evidence="1">
    <location>
        <begin position="1"/>
        <end position="79"/>
    </location>
</feature>
<gene>
    <name evidence="2" type="ORF">PANT1444_LOCUS10503</name>
</gene>
<organism evidence="2">
    <name type="scientific">Phaeocystis antarctica</name>
    <dbReference type="NCBI Taxonomy" id="33657"/>
    <lineage>
        <taxon>Eukaryota</taxon>
        <taxon>Haptista</taxon>
        <taxon>Haptophyta</taxon>
        <taxon>Prymnesiophyceae</taxon>
        <taxon>Phaeocystales</taxon>
        <taxon>Phaeocystaceae</taxon>
        <taxon>Phaeocystis</taxon>
    </lineage>
</organism>
<name>A0A7S0ENM9_9EUKA</name>
<proteinExistence type="predicted"/>
<dbReference type="EMBL" id="HBEP01018737">
    <property type="protein sequence ID" value="CAD8488976.1"/>
    <property type="molecule type" value="Transcribed_RNA"/>
</dbReference>
<feature type="compositionally biased region" description="Basic and acidic residues" evidence="1">
    <location>
        <begin position="29"/>
        <end position="65"/>
    </location>
</feature>